<dbReference type="Pfam" id="PF09346">
    <property type="entry name" value="SMI1_KNR4"/>
    <property type="match status" value="1"/>
</dbReference>
<feature type="domain" description="Knr4/Smi1-like" evidence="2">
    <location>
        <begin position="40"/>
        <end position="163"/>
    </location>
</feature>
<reference evidence="4" key="1">
    <citation type="submission" date="2023-07" db="EMBL/GenBank/DDBJ databases">
        <title>Whole genome shotgun sequence of Streptomyces spororaveus NBRC 15456.</title>
        <authorList>
            <person name="Komaki H."/>
            <person name="Tamura T."/>
        </authorList>
    </citation>
    <scope>NUCLEOTIDE SEQUENCE [LARGE SCALE GENOMIC DNA]</scope>
    <source>
        <strain evidence="4">NBRC 15456</strain>
    </source>
</reference>
<feature type="region of interest" description="Disordered" evidence="1">
    <location>
        <begin position="177"/>
        <end position="198"/>
    </location>
</feature>
<evidence type="ECO:0000313" key="4">
    <source>
        <dbReference type="Proteomes" id="UP000608522"/>
    </source>
</evidence>
<name>A0ABQ3T3Q4_9ACTN</name>
<feature type="region of interest" description="Disordered" evidence="1">
    <location>
        <begin position="215"/>
        <end position="237"/>
    </location>
</feature>
<evidence type="ECO:0000259" key="2">
    <source>
        <dbReference type="Pfam" id="PF09346"/>
    </source>
</evidence>
<dbReference type="InterPro" id="IPR037883">
    <property type="entry name" value="Knr4/Smi1-like_sf"/>
</dbReference>
<sequence length="237" mass="26161">MFPAIHILGTREDMPSALEHLQTLLGEPEEAWGRPRREVWEASEQHLGVTLPADYKAFMDVYGPGTLDGYLHLNRPTGLMTPAELEIFWSLEGWRDARRGAEDLYPFPFHPDPGGLIPWGHDEHSSEYYFLASDPDPGSWEIVVGSECAEWYRTSGSFTDFLMRCFEGLGRARSWTAPGPDVTPATFPSPRSAVPGKGCQAGRSSCCLQRPAAPADTSFASNAGTFASFERPPGPDR</sequence>
<evidence type="ECO:0000256" key="1">
    <source>
        <dbReference type="SAM" id="MobiDB-lite"/>
    </source>
</evidence>
<accession>A0ABQ3T3Q4</accession>
<dbReference type="Proteomes" id="UP000608522">
    <property type="component" value="Unassembled WGS sequence"/>
</dbReference>
<protein>
    <recommendedName>
        <fullName evidence="2">Knr4/Smi1-like domain-containing protein</fullName>
    </recommendedName>
</protein>
<keyword evidence="4" id="KW-1185">Reference proteome</keyword>
<dbReference type="Gene3D" id="3.40.1580.10">
    <property type="entry name" value="SMI1/KNR4-like"/>
    <property type="match status" value="1"/>
</dbReference>
<evidence type="ECO:0000313" key="3">
    <source>
        <dbReference type="EMBL" id="GHI75011.1"/>
    </source>
</evidence>
<proteinExistence type="predicted"/>
<dbReference type="InterPro" id="IPR018958">
    <property type="entry name" value="Knr4/Smi1-like_dom"/>
</dbReference>
<organism evidence="3 4">
    <name type="scientific">Streptomyces spororaveus</name>
    <dbReference type="NCBI Taxonomy" id="284039"/>
    <lineage>
        <taxon>Bacteria</taxon>
        <taxon>Bacillati</taxon>
        <taxon>Actinomycetota</taxon>
        <taxon>Actinomycetes</taxon>
        <taxon>Kitasatosporales</taxon>
        <taxon>Streptomycetaceae</taxon>
        <taxon>Streptomyces</taxon>
    </lineage>
</organism>
<dbReference type="SUPFAM" id="SSF160631">
    <property type="entry name" value="SMI1/KNR4-like"/>
    <property type="match status" value="1"/>
</dbReference>
<comment type="caution">
    <text evidence="3">The sequence shown here is derived from an EMBL/GenBank/DDBJ whole genome shotgun (WGS) entry which is preliminary data.</text>
</comment>
<dbReference type="EMBL" id="BNED01000004">
    <property type="protein sequence ID" value="GHI75011.1"/>
    <property type="molecule type" value="Genomic_DNA"/>
</dbReference>
<gene>
    <name evidence="3" type="ORF">Sspor_05720</name>
</gene>